<dbReference type="GO" id="GO:0006281">
    <property type="term" value="P:DNA repair"/>
    <property type="evidence" value="ECO:0007669"/>
    <property type="project" value="InterPro"/>
</dbReference>
<keyword evidence="20" id="KW-1185">Reference proteome</keyword>
<dbReference type="PROSITE" id="PS51569">
    <property type="entry name" value="DOT1"/>
    <property type="match status" value="1"/>
</dbReference>
<comment type="caution">
    <text evidence="19">The sequence shown here is derived from an EMBL/GenBank/DDBJ whole genome shotgun (WGS) entry which is preliminary data.</text>
</comment>
<dbReference type="EC" id="2.1.1.360" evidence="3 15"/>
<evidence type="ECO:0000256" key="4">
    <source>
        <dbReference type="ARBA" id="ARBA00020987"/>
    </source>
</evidence>
<keyword evidence="7 15" id="KW-0949">S-adenosyl-L-methionine</keyword>
<dbReference type="AlphaFoldDB" id="A0AAN6QF66"/>
<organism evidence="19 20">
    <name type="scientific">Parathielavia hyrcaniae</name>
    <dbReference type="NCBI Taxonomy" id="113614"/>
    <lineage>
        <taxon>Eukaryota</taxon>
        <taxon>Fungi</taxon>
        <taxon>Dikarya</taxon>
        <taxon>Ascomycota</taxon>
        <taxon>Pezizomycotina</taxon>
        <taxon>Sordariomycetes</taxon>
        <taxon>Sordariomycetidae</taxon>
        <taxon>Sordariales</taxon>
        <taxon>Chaetomiaceae</taxon>
        <taxon>Parathielavia</taxon>
    </lineage>
</organism>
<feature type="binding site" evidence="16">
    <location>
        <begin position="402"/>
        <end position="403"/>
    </location>
    <ligand>
        <name>S-adenosyl-L-methionine</name>
        <dbReference type="ChEBI" id="CHEBI:59789"/>
    </ligand>
</feature>
<evidence type="ECO:0000256" key="2">
    <source>
        <dbReference type="ARBA" id="ARBA00004123"/>
    </source>
</evidence>
<dbReference type="FunFam" id="3.40.50.150:FF:000033">
    <property type="entry name" value="Histone-lysine N-methyltransferase, H3 lysine-79 specific"/>
    <property type="match status" value="1"/>
</dbReference>
<dbReference type="CDD" id="cd02440">
    <property type="entry name" value="AdoMet_MTases"/>
    <property type="match status" value="1"/>
</dbReference>
<keyword evidence="8" id="KW-0677">Repeat</keyword>
<keyword evidence="10 15" id="KW-0805">Transcription regulation</keyword>
<keyword evidence="6 15" id="KW-0808">Transferase</keyword>
<feature type="binding site" evidence="16">
    <location>
        <position position="366"/>
    </location>
    <ligand>
        <name>S-adenosyl-L-methionine</name>
        <dbReference type="ChEBI" id="CHEBI:59789"/>
    </ligand>
</feature>
<evidence type="ECO:0000256" key="3">
    <source>
        <dbReference type="ARBA" id="ARBA00012190"/>
    </source>
</evidence>
<dbReference type="GO" id="GO:0000786">
    <property type="term" value="C:nucleosome"/>
    <property type="evidence" value="ECO:0007669"/>
    <property type="project" value="InterPro"/>
</dbReference>
<sequence length="496" mass="55041">MSIFNQKSKFKVKTEVLKVKQAVEPAPIRKPAGVVAKASRPSLSVPGSARGTPRASPIPPSSLHARRLQPSSAESKSSLGQSRKRRAPANTRSPATASPAPALSDSEPGSDDEDDWRERIDPTKRRKRAHTEDPDRRLRHPRLWSGQGEDEKPGIVQAADVASLADRCHPVMHLAQDEVAVRLRYPGAKYSERYELVWGKDKIDGALDIMKVVKLVASTYLTDQEAKPFLDQDNGIYRRLEKSKNTKDGKGFKEALADFNDQLLALQRRGVIAKNIDAMRGIPRELVDFILDQVYDRTVAPKVELLAKYENGTDNVYGELLHPFLSNIFDRTKLSSDMVFVDLGSGVGNVTLHAALERGCESWGCEMMENACNLAEAQKKEFAARCRMWGIAPGKVFLERGDFRKSERTLAALKRADVVLVNNQAFTSQLNDHLVNMFLDLKIGCKIVSLKTFVHDNKIAENDVASSILDVEHLTYPGGHVSWTAASGTFCISTRK</sequence>
<evidence type="ECO:0000256" key="9">
    <source>
        <dbReference type="ARBA" id="ARBA00022853"/>
    </source>
</evidence>
<evidence type="ECO:0000256" key="1">
    <source>
        <dbReference type="ARBA" id="ARBA00003482"/>
    </source>
</evidence>
<feature type="domain" description="DOT1" evidence="18">
    <location>
        <begin position="192"/>
        <end position="496"/>
    </location>
</feature>
<evidence type="ECO:0000256" key="6">
    <source>
        <dbReference type="ARBA" id="ARBA00022679"/>
    </source>
</evidence>
<keyword evidence="11 15" id="KW-0804">Transcription</keyword>
<evidence type="ECO:0000256" key="12">
    <source>
        <dbReference type="ARBA" id="ARBA00023242"/>
    </source>
</evidence>
<evidence type="ECO:0000259" key="18">
    <source>
        <dbReference type="PROSITE" id="PS51569"/>
    </source>
</evidence>
<evidence type="ECO:0000256" key="13">
    <source>
        <dbReference type="ARBA" id="ARBA00029821"/>
    </source>
</evidence>
<keyword evidence="12 15" id="KW-0539">Nucleus</keyword>
<dbReference type="GO" id="GO:0031509">
    <property type="term" value="P:subtelomeric heterochromatin formation"/>
    <property type="evidence" value="ECO:0007669"/>
    <property type="project" value="InterPro"/>
</dbReference>
<evidence type="ECO:0000313" key="20">
    <source>
        <dbReference type="Proteomes" id="UP001305647"/>
    </source>
</evidence>
<dbReference type="Gene3D" id="3.40.50.150">
    <property type="entry name" value="Vaccinia Virus protein VP39"/>
    <property type="match status" value="1"/>
</dbReference>
<comment type="catalytic activity">
    <reaction evidence="14 15">
        <text>L-lysyl(79)-[histone H3] + 3 S-adenosyl-L-methionine = N(6),N(6),N(6)-trimethyl-L-lysyl(79)-[histone H3] + 3 S-adenosyl-L-homocysteine + 3 H(+)</text>
        <dbReference type="Rhea" id="RHEA:60328"/>
        <dbReference type="Rhea" id="RHEA-COMP:15549"/>
        <dbReference type="Rhea" id="RHEA-COMP:15552"/>
        <dbReference type="ChEBI" id="CHEBI:15378"/>
        <dbReference type="ChEBI" id="CHEBI:29969"/>
        <dbReference type="ChEBI" id="CHEBI:57856"/>
        <dbReference type="ChEBI" id="CHEBI:59789"/>
        <dbReference type="ChEBI" id="CHEBI:61961"/>
        <dbReference type="EC" id="2.1.1.360"/>
    </reaction>
</comment>
<dbReference type="Proteomes" id="UP001305647">
    <property type="component" value="Unassembled WGS sequence"/>
</dbReference>
<dbReference type="PANTHER" id="PTHR21451">
    <property type="entry name" value="HISTONE H3 METHYLTRANSFERASE"/>
    <property type="match status" value="1"/>
</dbReference>
<feature type="binding site" evidence="16">
    <location>
        <begin position="317"/>
        <end position="320"/>
    </location>
    <ligand>
        <name>S-adenosyl-L-methionine</name>
        <dbReference type="ChEBI" id="CHEBI:59789"/>
    </ligand>
</feature>
<keyword evidence="5 15" id="KW-0489">Methyltransferase</keyword>
<dbReference type="InterPro" id="IPR021162">
    <property type="entry name" value="Dot1"/>
</dbReference>
<reference evidence="19" key="1">
    <citation type="journal article" date="2023" name="Mol. Phylogenet. Evol.">
        <title>Genome-scale phylogeny and comparative genomics of the fungal order Sordariales.</title>
        <authorList>
            <person name="Hensen N."/>
            <person name="Bonometti L."/>
            <person name="Westerberg I."/>
            <person name="Brannstrom I.O."/>
            <person name="Guillou S."/>
            <person name="Cros-Aarteil S."/>
            <person name="Calhoun S."/>
            <person name="Haridas S."/>
            <person name="Kuo A."/>
            <person name="Mondo S."/>
            <person name="Pangilinan J."/>
            <person name="Riley R."/>
            <person name="LaButti K."/>
            <person name="Andreopoulos B."/>
            <person name="Lipzen A."/>
            <person name="Chen C."/>
            <person name="Yan M."/>
            <person name="Daum C."/>
            <person name="Ng V."/>
            <person name="Clum A."/>
            <person name="Steindorff A."/>
            <person name="Ohm R.A."/>
            <person name="Martin F."/>
            <person name="Silar P."/>
            <person name="Natvig D.O."/>
            <person name="Lalanne C."/>
            <person name="Gautier V."/>
            <person name="Ament-Velasquez S.L."/>
            <person name="Kruys A."/>
            <person name="Hutchinson M.I."/>
            <person name="Powell A.J."/>
            <person name="Barry K."/>
            <person name="Miller A.N."/>
            <person name="Grigoriev I.V."/>
            <person name="Debuchy R."/>
            <person name="Gladieux P."/>
            <person name="Hiltunen Thoren M."/>
            <person name="Johannesson H."/>
        </authorList>
    </citation>
    <scope>NUCLEOTIDE SEQUENCE</scope>
    <source>
        <strain evidence="19">CBS 757.83</strain>
    </source>
</reference>
<name>A0AAN6QF66_9PEZI</name>
<dbReference type="Pfam" id="PF08123">
    <property type="entry name" value="DOT1"/>
    <property type="match status" value="1"/>
</dbReference>
<comment type="function">
    <text evidence="1 15">Histone methyltransferase that specifically trimethylates histone H3 to form H3K79me3. This methylation is required for telomere silencing and for the pachytene checkpoint during the meiotic cell cycle by allowing the recruitment of RAD9 to double strand breaks. Nucleosomes are preferred as substrate compared to free histone.</text>
</comment>
<evidence type="ECO:0000256" key="16">
    <source>
        <dbReference type="PIRSR" id="PIRSR017570-1"/>
    </source>
</evidence>
<evidence type="ECO:0000256" key="10">
    <source>
        <dbReference type="ARBA" id="ARBA00023015"/>
    </source>
</evidence>
<keyword evidence="9 15" id="KW-0156">Chromatin regulator</keyword>
<evidence type="ECO:0000256" key="8">
    <source>
        <dbReference type="ARBA" id="ARBA00022737"/>
    </source>
</evidence>
<dbReference type="InterPro" id="IPR029063">
    <property type="entry name" value="SAM-dependent_MTases_sf"/>
</dbReference>
<reference evidence="19" key="2">
    <citation type="submission" date="2023-05" db="EMBL/GenBank/DDBJ databases">
        <authorList>
            <consortium name="Lawrence Berkeley National Laboratory"/>
            <person name="Steindorff A."/>
            <person name="Hensen N."/>
            <person name="Bonometti L."/>
            <person name="Westerberg I."/>
            <person name="Brannstrom I.O."/>
            <person name="Guillou S."/>
            <person name="Cros-Aarteil S."/>
            <person name="Calhoun S."/>
            <person name="Haridas S."/>
            <person name="Kuo A."/>
            <person name="Mondo S."/>
            <person name="Pangilinan J."/>
            <person name="Riley R."/>
            <person name="Labutti K."/>
            <person name="Andreopoulos B."/>
            <person name="Lipzen A."/>
            <person name="Chen C."/>
            <person name="Yanf M."/>
            <person name="Daum C."/>
            <person name="Ng V."/>
            <person name="Clum A."/>
            <person name="Ohm R."/>
            <person name="Martin F."/>
            <person name="Silar P."/>
            <person name="Natvig D."/>
            <person name="Lalanne C."/>
            <person name="Gautier V."/>
            <person name="Ament-Velasquez S.L."/>
            <person name="Kruys A."/>
            <person name="Hutchinson M.I."/>
            <person name="Powell A.J."/>
            <person name="Barry K."/>
            <person name="Miller A.N."/>
            <person name="Grigoriev I.V."/>
            <person name="Debuchy R."/>
            <person name="Gladieux P."/>
            <person name="Thoren M.H."/>
            <person name="Johannesson H."/>
        </authorList>
    </citation>
    <scope>NUCLEOTIDE SEQUENCE</scope>
    <source>
        <strain evidence="19">CBS 757.83</strain>
    </source>
</reference>
<dbReference type="SUPFAM" id="SSF53335">
    <property type="entry name" value="S-adenosyl-L-methionine-dependent methyltransferases"/>
    <property type="match status" value="1"/>
</dbReference>
<evidence type="ECO:0000256" key="17">
    <source>
        <dbReference type="SAM" id="MobiDB-lite"/>
    </source>
</evidence>
<evidence type="ECO:0000256" key="7">
    <source>
        <dbReference type="ARBA" id="ARBA00022691"/>
    </source>
</evidence>
<accession>A0AAN6QF66</accession>
<evidence type="ECO:0000256" key="5">
    <source>
        <dbReference type="ARBA" id="ARBA00022603"/>
    </source>
</evidence>
<evidence type="ECO:0000313" key="19">
    <source>
        <dbReference type="EMBL" id="KAK4106321.1"/>
    </source>
</evidence>
<dbReference type="Gene3D" id="1.10.260.170">
    <property type="match status" value="1"/>
</dbReference>
<dbReference type="GO" id="GO:0000077">
    <property type="term" value="P:DNA damage checkpoint signaling"/>
    <property type="evidence" value="ECO:0007669"/>
    <property type="project" value="InterPro"/>
</dbReference>
<proteinExistence type="inferred from homology"/>
<dbReference type="GO" id="GO:0042393">
    <property type="term" value="F:histone binding"/>
    <property type="evidence" value="ECO:0007669"/>
    <property type="project" value="InterPro"/>
</dbReference>
<feature type="compositionally biased region" description="Polar residues" evidence="17">
    <location>
        <begin position="69"/>
        <end position="81"/>
    </location>
</feature>
<evidence type="ECO:0000256" key="11">
    <source>
        <dbReference type="ARBA" id="ARBA00023163"/>
    </source>
</evidence>
<dbReference type="GO" id="GO:0032259">
    <property type="term" value="P:methylation"/>
    <property type="evidence" value="ECO:0007669"/>
    <property type="project" value="UniProtKB-KW"/>
</dbReference>
<feature type="compositionally biased region" description="Low complexity" evidence="17">
    <location>
        <begin position="88"/>
        <end position="107"/>
    </location>
</feature>
<dbReference type="GO" id="GO:0140956">
    <property type="term" value="F:histone H3K79 trimethyltransferase activity"/>
    <property type="evidence" value="ECO:0007669"/>
    <property type="project" value="UniProtKB-EC"/>
</dbReference>
<protein>
    <recommendedName>
        <fullName evidence="4 15">Histone-lysine N-methyltransferase, H3 lysine-79 specific</fullName>
        <ecNumber evidence="3 15">2.1.1.360</ecNumber>
    </recommendedName>
    <alternativeName>
        <fullName evidence="13 15">Histone H3-K79 methyltransferase</fullName>
    </alternativeName>
</protein>
<gene>
    <name evidence="19" type="ORF">N658DRAFT_490934</name>
</gene>
<dbReference type="GO" id="GO:0005634">
    <property type="term" value="C:nucleus"/>
    <property type="evidence" value="ECO:0007669"/>
    <property type="project" value="UniProtKB-SubCell"/>
</dbReference>
<dbReference type="InterPro" id="IPR025789">
    <property type="entry name" value="DOT1_dom"/>
</dbReference>
<comment type="subcellular location">
    <subcellularLocation>
        <location evidence="2 15">Nucleus</location>
    </subcellularLocation>
</comment>
<dbReference type="GO" id="GO:0000781">
    <property type="term" value="C:chromosome, telomeric region"/>
    <property type="evidence" value="ECO:0007669"/>
    <property type="project" value="GOC"/>
</dbReference>
<dbReference type="PANTHER" id="PTHR21451:SF0">
    <property type="entry name" value="HISTONE-LYSINE N-METHYLTRANSFERASE, H3 LYSINE-79 SPECIFIC"/>
    <property type="match status" value="1"/>
</dbReference>
<evidence type="ECO:0000256" key="15">
    <source>
        <dbReference type="PIRNR" id="PIRNR017570"/>
    </source>
</evidence>
<feature type="region of interest" description="Disordered" evidence="17">
    <location>
        <begin position="14"/>
        <end position="152"/>
    </location>
</feature>
<dbReference type="EMBL" id="MU863624">
    <property type="protein sequence ID" value="KAK4106321.1"/>
    <property type="molecule type" value="Genomic_DNA"/>
</dbReference>
<feature type="binding site" evidence="16">
    <location>
        <begin position="340"/>
        <end position="349"/>
    </location>
    <ligand>
        <name>S-adenosyl-L-methionine</name>
        <dbReference type="ChEBI" id="CHEBI:59789"/>
    </ligand>
</feature>
<comment type="similarity">
    <text evidence="15">Belongs to the class I-like SAM-binding methyltransferase superfamily. DOT1 family.</text>
</comment>
<evidence type="ECO:0000256" key="14">
    <source>
        <dbReference type="ARBA" id="ARBA00047770"/>
    </source>
</evidence>
<dbReference type="InterPro" id="IPR030445">
    <property type="entry name" value="H3-K79_meTrfase"/>
</dbReference>
<dbReference type="PIRSF" id="PIRSF017570">
    <property type="entry name" value="Histone_H3-K79_MeTrfase"/>
    <property type="match status" value="1"/>
</dbReference>